<name>A0A6P8KD93_DROMA</name>
<dbReference type="GeneID" id="117145530"/>
<feature type="coiled-coil region" evidence="6">
    <location>
        <begin position="117"/>
        <end position="144"/>
    </location>
</feature>
<keyword evidence="3" id="KW-0862">Zinc</keyword>
<dbReference type="FunFam" id="3.30.40.10:FF:000839">
    <property type="entry name" value="Ring finger protein 212"/>
    <property type="match status" value="1"/>
</dbReference>
<keyword evidence="1" id="KW-0479">Metal-binding</keyword>
<dbReference type="GO" id="GO:0008270">
    <property type="term" value="F:zinc ion binding"/>
    <property type="evidence" value="ECO:0007669"/>
    <property type="project" value="UniProtKB-KW"/>
</dbReference>
<keyword evidence="2 5" id="KW-0863">Zinc-finger</keyword>
<dbReference type="PROSITE" id="PS50089">
    <property type="entry name" value="ZF_RING_2"/>
    <property type="match status" value="1"/>
</dbReference>
<dbReference type="GO" id="GO:0019789">
    <property type="term" value="F:SUMO transferase activity"/>
    <property type="evidence" value="ECO:0007669"/>
    <property type="project" value="InterPro"/>
</dbReference>
<keyword evidence="9" id="KW-1185">Reference proteome</keyword>
<feature type="compositionally biased region" description="Basic and acidic residues" evidence="7">
    <location>
        <begin position="149"/>
        <end position="158"/>
    </location>
</feature>
<evidence type="ECO:0000256" key="2">
    <source>
        <dbReference type="ARBA" id="ARBA00022771"/>
    </source>
</evidence>
<feature type="region of interest" description="Disordered" evidence="7">
    <location>
        <begin position="149"/>
        <end position="183"/>
    </location>
</feature>
<dbReference type="Gene3D" id="3.30.40.10">
    <property type="entry name" value="Zinc/RING finger domain, C3HC4 (zinc finger)"/>
    <property type="match status" value="1"/>
</dbReference>
<keyword evidence="6" id="KW-0175">Coiled coil</keyword>
<evidence type="ECO:0000313" key="9">
    <source>
        <dbReference type="Proteomes" id="UP000515162"/>
    </source>
</evidence>
<dbReference type="GO" id="GO:0007131">
    <property type="term" value="P:reciprocal meiotic recombination"/>
    <property type="evidence" value="ECO:0007669"/>
    <property type="project" value="InterPro"/>
</dbReference>
<proteinExistence type="predicted"/>
<keyword evidence="4" id="KW-0469">Meiosis</keyword>
<dbReference type="AlphaFoldDB" id="A0A6P8KD93"/>
<evidence type="ECO:0000256" key="3">
    <source>
        <dbReference type="ARBA" id="ARBA00022833"/>
    </source>
</evidence>
<dbReference type="PROSITE" id="PS00518">
    <property type="entry name" value="ZF_RING_1"/>
    <property type="match status" value="1"/>
</dbReference>
<dbReference type="RefSeq" id="XP_033167115.1">
    <property type="nucleotide sequence ID" value="XM_033311224.1"/>
</dbReference>
<gene>
    <name evidence="10" type="primary">LOC117145530</name>
</gene>
<evidence type="ECO:0000256" key="6">
    <source>
        <dbReference type="SAM" id="Coils"/>
    </source>
</evidence>
<dbReference type="InterPro" id="IPR013083">
    <property type="entry name" value="Znf_RING/FYVE/PHD"/>
</dbReference>
<dbReference type="PANTHER" id="PTHR22663">
    <property type="entry name" value="RING FINGER PROTEIN NARYA-RELATED"/>
    <property type="match status" value="1"/>
</dbReference>
<organism evidence="9 10">
    <name type="scientific">Drosophila mauritiana</name>
    <name type="common">Fruit fly</name>
    <dbReference type="NCBI Taxonomy" id="7226"/>
    <lineage>
        <taxon>Eukaryota</taxon>
        <taxon>Metazoa</taxon>
        <taxon>Ecdysozoa</taxon>
        <taxon>Arthropoda</taxon>
        <taxon>Hexapoda</taxon>
        <taxon>Insecta</taxon>
        <taxon>Pterygota</taxon>
        <taxon>Neoptera</taxon>
        <taxon>Endopterygota</taxon>
        <taxon>Diptera</taxon>
        <taxon>Brachycera</taxon>
        <taxon>Muscomorpha</taxon>
        <taxon>Ephydroidea</taxon>
        <taxon>Drosophilidae</taxon>
        <taxon>Drosophila</taxon>
        <taxon>Sophophora</taxon>
    </lineage>
</organism>
<protein>
    <submittedName>
        <fullName evidence="10">RING finger protein nenya</fullName>
    </submittedName>
</protein>
<dbReference type="InterPro" id="IPR042123">
    <property type="entry name" value="Zip3/RNF212-like"/>
</dbReference>
<dbReference type="Pfam" id="PF14634">
    <property type="entry name" value="zf-RING_5"/>
    <property type="match status" value="1"/>
</dbReference>
<reference evidence="10" key="1">
    <citation type="submission" date="2025-08" db="UniProtKB">
        <authorList>
            <consortium name="RefSeq"/>
        </authorList>
    </citation>
    <scope>IDENTIFICATION</scope>
    <source>
        <strain evidence="10">Mau12</strain>
        <tissue evidence="10">Whole Body</tissue>
    </source>
</reference>
<feature type="domain" description="RING-type" evidence="8">
    <location>
        <begin position="6"/>
        <end position="48"/>
    </location>
</feature>
<evidence type="ECO:0000256" key="7">
    <source>
        <dbReference type="SAM" id="MobiDB-lite"/>
    </source>
</evidence>
<dbReference type="GO" id="GO:0016925">
    <property type="term" value="P:protein sumoylation"/>
    <property type="evidence" value="ECO:0007669"/>
    <property type="project" value="TreeGrafter"/>
</dbReference>
<dbReference type="InterPro" id="IPR001841">
    <property type="entry name" value="Znf_RING"/>
</dbReference>
<dbReference type="PANTHER" id="PTHR22663:SF17">
    <property type="entry name" value="RING FINGER PROTEIN NARYA-RELATED"/>
    <property type="match status" value="1"/>
</dbReference>
<evidence type="ECO:0000259" key="8">
    <source>
        <dbReference type="PROSITE" id="PS50089"/>
    </source>
</evidence>
<dbReference type="GO" id="GO:0000795">
    <property type="term" value="C:synaptonemal complex"/>
    <property type="evidence" value="ECO:0007669"/>
    <property type="project" value="InterPro"/>
</dbReference>
<dbReference type="InterPro" id="IPR017907">
    <property type="entry name" value="Znf_RING_CS"/>
</dbReference>
<evidence type="ECO:0000313" key="10">
    <source>
        <dbReference type="RefSeq" id="XP_033167115.1"/>
    </source>
</evidence>
<evidence type="ECO:0000256" key="1">
    <source>
        <dbReference type="ARBA" id="ARBA00022723"/>
    </source>
</evidence>
<dbReference type="SUPFAM" id="SSF57850">
    <property type="entry name" value="RING/U-box"/>
    <property type="match status" value="1"/>
</dbReference>
<accession>A0A6P8KD93</accession>
<evidence type="ECO:0000256" key="5">
    <source>
        <dbReference type="PROSITE-ProRule" id="PRU00175"/>
    </source>
</evidence>
<sequence length="219" mass="26092">MFRIHCNKCYRRRNVEPSMIFHMTQCQHVLCASCLSESSTEKKCPLCKRDLRAIPIDRNLPANVAHYFEDPLRFQQLYRKISKFQADQRASDNMGFYRQMQEHEKNESRLKGFCKMEAQFNQQIKKEKERIAELRAYIKYHEEEGLKKWPHATGDEKPWSNQARRLRPRTPSVTTSDNTQSDEHMTTFCLDSDMDCLEEDETHRSDKKTFNGNIKDFQI</sequence>
<dbReference type="Proteomes" id="UP000515162">
    <property type="component" value="Chromosome 3R"/>
</dbReference>
<evidence type="ECO:0000256" key="4">
    <source>
        <dbReference type="ARBA" id="ARBA00023254"/>
    </source>
</evidence>
<dbReference type="GO" id="GO:0007129">
    <property type="term" value="P:homologous chromosome pairing at meiosis"/>
    <property type="evidence" value="ECO:0007669"/>
    <property type="project" value="TreeGrafter"/>
</dbReference>